<accession>A0ABS3B4M0</accession>
<dbReference type="Gene3D" id="3.40.50.2000">
    <property type="entry name" value="Glycogen Phosphorylase B"/>
    <property type="match status" value="3"/>
</dbReference>
<sequence length="847" mass="93574">MRIVMDLQGAQSESRYRGIGRYSLSLAQSVARQAGGHDIHLALNGIFADSVREIRAAFAGILPAANIHVWHAPMPVIAKDQENLVRRERACLIREAALAALEPDFVFVSSLFEGFVDNSVVSVGRLAGVPTIVTLYDLIPYLNPEVYLDPDPVYRAFYEEKIAELKAAHALFSISESSSREAVEVVGCDPERLYNISAACDPVFRVLERDDPARLAVRRSFGLRGGFVLYTGGSDYRKNLMRLLQAYAGLAPDLRLQHKLVLAGRMHAPHVEELNRAAAELGLAEGELRFTGYVTDEELVGLYNECSLFAFPSWHEGFGLPVVEAMACGAAVIASDASSVKEIVLEPAALFDPMSVESIRERMAAVLGSTDLMAQLRRYSASRAKDYAWERVGASFIAACEQLHAQRAGGHAYRDDALGLLPGRLAKAGRANDAELMALADAIDRSIGPVQPKIMIDVSELAAHDHRTGIQRVTRAIVSEWTRRAPPGYRVQLIRIDRAGRRYVCANEYAGALLGEEMGADETLVCHAGDIYFGLDLVGDCVSLLPDWFDYFRNSGVKISFVVYDILPIRNPEWWPQPGGQMHERWLRDILRVSDQLVCISRAVADDVAAWIGENDVATDAQIEWFHLGADIDGSQPSRGMPQNAEQVLARIKRNTSFLMVGTLEPRKGHAQILDAFEKLWEQGYDHVLVIVGKKGWLVDELSERLSQHPQSSHNLFWLQGASDEYLDQLYANSTCLIAASEGEGFGLPLIEAAQRGKPMIARDIPVFREVAGSHAFYFDGRSAVNIANALLRWTALYREDRHPRPDAMPWLTWSQSASQLGAVLTGALPEASEPPAEAPRQMNYTS</sequence>
<evidence type="ECO:0000313" key="3">
    <source>
        <dbReference type="Proteomes" id="UP000695802"/>
    </source>
</evidence>
<dbReference type="CDD" id="cd03809">
    <property type="entry name" value="GT4_MtfB-like"/>
    <property type="match status" value="2"/>
</dbReference>
<comment type="caution">
    <text evidence="2">The sequence shown here is derived from an EMBL/GenBank/DDBJ whole genome shotgun (WGS) entry which is preliminary data.</text>
</comment>
<gene>
    <name evidence="2" type="ORF">JR064_14170</name>
</gene>
<dbReference type="InterPro" id="IPR001296">
    <property type="entry name" value="Glyco_trans_1"/>
</dbReference>
<dbReference type="RefSeq" id="WP_206230142.1">
    <property type="nucleotide sequence ID" value="NZ_JAFIWB010000016.1"/>
</dbReference>
<organism evidence="2 3">
    <name type="scientific">Xanthomonas bonasiae</name>
    <dbReference type="NCBI Taxonomy" id="2810351"/>
    <lineage>
        <taxon>Bacteria</taxon>
        <taxon>Pseudomonadati</taxon>
        <taxon>Pseudomonadota</taxon>
        <taxon>Gammaproteobacteria</taxon>
        <taxon>Lysobacterales</taxon>
        <taxon>Lysobacteraceae</taxon>
        <taxon>Xanthomonas</taxon>
    </lineage>
</organism>
<dbReference type="PANTHER" id="PTHR46401">
    <property type="entry name" value="GLYCOSYLTRANSFERASE WBBK-RELATED"/>
    <property type="match status" value="1"/>
</dbReference>
<evidence type="ECO:0000313" key="2">
    <source>
        <dbReference type="EMBL" id="MBN6103308.1"/>
    </source>
</evidence>
<protein>
    <submittedName>
        <fullName evidence="2">Glycosyltransferase family 4 protein</fullName>
    </submittedName>
</protein>
<dbReference type="PANTHER" id="PTHR46401:SF9">
    <property type="entry name" value="MANNOSYLTRANSFERASE A"/>
    <property type="match status" value="1"/>
</dbReference>
<feature type="domain" description="Glycosyl transferase family 1" evidence="1">
    <location>
        <begin position="227"/>
        <end position="381"/>
    </location>
</feature>
<dbReference type="Proteomes" id="UP000695802">
    <property type="component" value="Unassembled WGS sequence"/>
</dbReference>
<feature type="domain" description="Glycosyl transferase family 1" evidence="1">
    <location>
        <begin position="651"/>
        <end position="797"/>
    </location>
</feature>
<proteinExistence type="predicted"/>
<reference evidence="2 3" key="1">
    <citation type="submission" date="2021-02" db="EMBL/GenBank/DDBJ databases">
        <title>Taxonomically Unique Crown Gall-Associated Xanthomonas Stains Have Deficiency in Virulence Repertories.</title>
        <authorList>
            <person name="Mafakheri H."/>
            <person name="Taghavi S.M."/>
            <person name="Dimkic I."/>
            <person name="Nemanja K."/>
            <person name="Osdaghi E."/>
        </authorList>
    </citation>
    <scope>NUCLEOTIDE SEQUENCE [LARGE SCALE GENOMIC DNA]</scope>
    <source>
        <strain evidence="2 3">FX4</strain>
    </source>
</reference>
<name>A0ABS3B4M0_9XANT</name>
<dbReference type="EMBL" id="JAFIWB010000016">
    <property type="protein sequence ID" value="MBN6103308.1"/>
    <property type="molecule type" value="Genomic_DNA"/>
</dbReference>
<dbReference type="Pfam" id="PF00534">
    <property type="entry name" value="Glycos_transf_1"/>
    <property type="match status" value="2"/>
</dbReference>
<evidence type="ECO:0000259" key="1">
    <source>
        <dbReference type="Pfam" id="PF00534"/>
    </source>
</evidence>
<dbReference type="SUPFAM" id="SSF53756">
    <property type="entry name" value="UDP-Glycosyltransferase/glycogen phosphorylase"/>
    <property type="match status" value="2"/>
</dbReference>
<keyword evidence="3" id="KW-1185">Reference proteome</keyword>